<keyword evidence="4" id="KW-1185">Reference proteome</keyword>
<evidence type="ECO:0000256" key="1">
    <source>
        <dbReference type="SAM" id="Phobius"/>
    </source>
</evidence>
<dbReference type="EMBL" id="BAUL01000215">
    <property type="protein sequence ID" value="GAD97806.1"/>
    <property type="molecule type" value="Genomic_DNA"/>
</dbReference>
<comment type="caution">
    <text evidence="3">The sequence shown here is derived from an EMBL/GenBank/DDBJ whole genome shotgun (WGS) entry which is preliminary data.</text>
</comment>
<evidence type="ECO:0000313" key="4">
    <source>
        <dbReference type="Proteomes" id="UP000018001"/>
    </source>
</evidence>
<dbReference type="Proteomes" id="UP000018001">
    <property type="component" value="Unassembled WGS sequence"/>
</dbReference>
<organism evidence="3 4">
    <name type="scientific">Byssochlamys spectabilis (strain No. 5 / NBRC 109023)</name>
    <name type="common">Paecilomyces variotii</name>
    <dbReference type="NCBI Taxonomy" id="1356009"/>
    <lineage>
        <taxon>Eukaryota</taxon>
        <taxon>Fungi</taxon>
        <taxon>Dikarya</taxon>
        <taxon>Ascomycota</taxon>
        <taxon>Pezizomycotina</taxon>
        <taxon>Eurotiomycetes</taxon>
        <taxon>Eurotiomycetidae</taxon>
        <taxon>Eurotiales</taxon>
        <taxon>Thermoascaceae</taxon>
        <taxon>Paecilomyces</taxon>
    </lineage>
</organism>
<keyword evidence="2" id="KW-0732">Signal</keyword>
<dbReference type="InParanoid" id="V5G724"/>
<evidence type="ECO:0000256" key="2">
    <source>
        <dbReference type="SAM" id="SignalP"/>
    </source>
</evidence>
<feature type="signal peptide" evidence="2">
    <location>
        <begin position="1"/>
        <end position="19"/>
    </location>
</feature>
<keyword evidence="1" id="KW-0812">Transmembrane</keyword>
<feature type="chain" id="PRO_5004733708" evidence="2">
    <location>
        <begin position="20"/>
        <end position="150"/>
    </location>
</feature>
<dbReference type="AlphaFoldDB" id="V5G724"/>
<keyword evidence="1" id="KW-0472">Membrane</keyword>
<sequence length="150" mass="16801">MGWGQNAAQVWSGLTPALGLLFCFRTRRPVDPATALAEEAPLTYLALQGLRDACADLKHAERRAMPTRGYLDTSTIHRDGPCGRAMSRGLPWRVSESAIRHSMMAFPVIASSFFATNISFLAIIQRSFKQEMELWQFRGLCLSDHPLCRM</sequence>
<gene>
    <name evidence="3" type="ORF">PVAR5_6488</name>
</gene>
<accession>V5G724</accession>
<protein>
    <submittedName>
        <fullName evidence="3">Uncharacterized protein</fullName>
    </submittedName>
</protein>
<keyword evidence="1" id="KW-1133">Transmembrane helix</keyword>
<evidence type="ECO:0000313" key="3">
    <source>
        <dbReference type="EMBL" id="GAD97806.1"/>
    </source>
</evidence>
<name>V5G724_BYSSN</name>
<dbReference type="HOGENOM" id="CLU_1740253_0_0_1"/>
<reference evidence="4" key="1">
    <citation type="journal article" date="2014" name="Genome Announc.">
        <title>Draft genome sequence of the formaldehyde-resistant fungus Byssochlamys spectabilis No. 5 (anamorph Paecilomyces variotii No. 5) (NBRC109023).</title>
        <authorList>
            <person name="Oka T."/>
            <person name="Ekino K."/>
            <person name="Fukuda K."/>
            <person name="Nomura Y."/>
        </authorList>
    </citation>
    <scope>NUCLEOTIDE SEQUENCE [LARGE SCALE GENOMIC DNA]</scope>
    <source>
        <strain evidence="4">No. 5 / NBRC 109023</strain>
    </source>
</reference>
<proteinExistence type="predicted"/>
<feature type="transmembrane region" description="Helical" evidence="1">
    <location>
        <begin position="103"/>
        <end position="124"/>
    </location>
</feature>